<keyword evidence="3" id="KW-0326">Glycosidase</keyword>
<sequence length="852" mass="95885">MNALPFQEMRLKEKGELGLFRQQLSMNKGWKFYDGELADFSYDAIHREHYAQPQWIKSGNHGVSKWGYDDSDWQEVQIPHDFVSSRGQFAEHSPASLGSLVKGRGWYRKAFQLTKEDDGLCLSLEFDGVYRNCSVWLNGHFIGRHLSGYASFSFDITDVACYEGPNVVAVYVDASENEGWWYEGGGIYRDVRLVKTASLHIPQWGTFVQTELHTDYSSALITIQTEIQYSDEDAVSLELCSAIYDPNQQQVGAVSSSAVIEGEGLITLTQSITLENPLLWSITTPQLYTLHSRLSTGGQVVDIYKTIFGIREVRFDNDQGFLLNGDAVKLKGVCCHEDHAGVGVAVPKAVNEYRMLRLKEMGCNAYRSSHNPPNPAIVEACDRLGIVMIDEIRHTDTSEEALNQMSRLIRRDRNHPSIILWSLGNEEMNIQGRPRGVRILNRLQRLAHKLDPTRKCTYGMNAQWLTMTDFHELNGFHIDVHGFNYMMLRNKHAYKDFRAKYPGQGLLGTENASTLSTRGLYTEEQSSVPLHVAEHALPRIIWSNPDREGIVSAYGETYPVWGARPEEAWQAAAEEDYVAGLFVWTGFDYRGETIPYEWPSVVSRFGIMDLCGFAKDIYYYYQARWTDEPVLHLFPHWTWQGREGDIIDVWSYSNLEDVELFLNGRSLGKQPVPVYGPVKWQVPYEAGRLTACGWQQGKLVKETVVRTASEPLRLDLSTSRAELSANDEDVCIVQVAVKDQAGVFVPDADQEVSFTLEGPGIILGTGNGNPLSHEQDKTPQRRLYHGLCQVLVQVKGAAGIIKLKAQSPGLEAAQLVIQIHQADPLLPFVAVIDKEQATRNSSMQRDAADGGL</sequence>
<accession>A0A4P8XPP8</accession>
<dbReference type="EMBL" id="CP040396">
    <property type="protein sequence ID" value="QCT03641.1"/>
    <property type="molecule type" value="Genomic_DNA"/>
</dbReference>
<feature type="domain" description="DUF4982" evidence="7">
    <location>
        <begin position="644"/>
        <end position="700"/>
    </location>
</feature>
<dbReference type="PROSITE" id="PS00608">
    <property type="entry name" value="GLYCOSYL_HYDROL_F2_2"/>
    <property type="match status" value="1"/>
</dbReference>
<dbReference type="Gene3D" id="2.60.120.260">
    <property type="entry name" value="Galactose-binding domain-like"/>
    <property type="match status" value="1"/>
</dbReference>
<reference evidence="9 10" key="1">
    <citation type="submission" date="2019-05" db="EMBL/GenBank/DDBJ databases">
        <authorList>
            <person name="Chen C."/>
        </authorList>
    </citation>
    <scope>NUCLEOTIDE SEQUENCE [LARGE SCALE GENOMIC DNA]</scope>
    <source>
        <strain evidence="9 10">HB172198</strain>
    </source>
</reference>
<dbReference type="PANTHER" id="PTHR42732:SF1">
    <property type="entry name" value="BETA-MANNOSIDASE"/>
    <property type="match status" value="1"/>
</dbReference>
<feature type="domain" description="Glycoside hydrolase family 2 catalytic" evidence="5">
    <location>
        <begin position="398"/>
        <end position="462"/>
    </location>
</feature>
<dbReference type="KEGG" id="palo:E6C60_2930"/>
<evidence type="ECO:0000313" key="10">
    <source>
        <dbReference type="Proteomes" id="UP000300879"/>
    </source>
</evidence>
<dbReference type="InterPro" id="IPR036156">
    <property type="entry name" value="Beta-gal/glucu_dom_sf"/>
</dbReference>
<dbReference type="Pfam" id="PF00703">
    <property type="entry name" value="Glyco_hydro_2"/>
    <property type="match status" value="1"/>
</dbReference>
<dbReference type="Pfam" id="PF02837">
    <property type="entry name" value="Glyco_hydro_2_N"/>
    <property type="match status" value="1"/>
</dbReference>
<comment type="similarity">
    <text evidence="1">Belongs to the glycosyl hydrolase 2 family.</text>
</comment>
<dbReference type="GO" id="GO:0005975">
    <property type="term" value="P:carbohydrate metabolic process"/>
    <property type="evidence" value="ECO:0007669"/>
    <property type="project" value="InterPro"/>
</dbReference>
<dbReference type="InterPro" id="IPR006104">
    <property type="entry name" value="Glyco_hydro_2_N"/>
</dbReference>
<evidence type="ECO:0000313" key="9">
    <source>
        <dbReference type="EMBL" id="QCT03641.1"/>
    </source>
</evidence>
<feature type="domain" description="Glycosyl hydrolases family 2 sugar binding" evidence="6">
    <location>
        <begin position="101"/>
        <end position="196"/>
    </location>
</feature>
<keyword evidence="10" id="KW-1185">Reference proteome</keyword>
<dbReference type="PRINTS" id="PR00132">
    <property type="entry name" value="GLHYDRLASE2"/>
</dbReference>
<evidence type="ECO:0000259" key="7">
    <source>
        <dbReference type="Pfam" id="PF16355"/>
    </source>
</evidence>
<dbReference type="InterPro" id="IPR023232">
    <property type="entry name" value="Glyco_hydro_2_AS"/>
</dbReference>
<dbReference type="RefSeq" id="WP_138226483.1">
    <property type="nucleotide sequence ID" value="NZ_CP040396.1"/>
</dbReference>
<feature type="domain" description="Glycoside hydrolase family 2" evidence="8">
    <location>
        <begin position="714"/>
        <end position="815"/>
    </location>
</feature>
<dbReference type="OrthoDB" id="9762066at2"/>
<dbReference type="AlphaFoldDB" id="A0A4P8XPP8"/>
<dbReference type="InterPro" id="IPR051913">
    <property type="entry name" value="GH2_Domain-Containing"/>
</dbReference>
<evidence type="ECO:0000259" key="6">
    <source>
        <dbReference type="Pfam" id="PF02837"/>
    </source>
</evidence>
<protein>
    <submittedName>
        <fullName evidence="9">Glycoside hydrolase family 2 sugar binding protein</fullName>
    </submittedName>
</protein>
<dbReference type="SUPFAM" id="SSF49785">
    <property type="entry name" value="Galactose-binding domain-like"/>
    <property type="match status" value="1"/>
</dbReference>
<evidence type="ECO:0000256" key="3">
    <source>
        <dbReference type="ARBA" id="ARBA00023295"/>
    </source>
</evidence>
<evidence type="ECO:0000259" key="8">
    <source>
        <dbReference type="Pfam" id="PF18565"/>
    </source>
</evidence>
<evidence type="ECO:0000259" key="5">
    <source>
        <dbReference type="Pfam" id="PF02836"/>
    </source>
</evidence>
<dbReference type="InterPro" id="IPR008979">
    <property type="entry name" value="Galactose-bd-like_sf"/>
</dbReference>
<feature type="domain" description="Glycoside hydrolase family 2 catalytic" evidence="5">
    <location>
        <begin position="318"/>
        <end position="392"/>
    </location>
</feature>
<keyword evidence="2 9" id="KW-0378">Hydrolase</keyword>
<gene>
    <name evidence="9" type="ORF">E6C60_2930</name>
</gene>
<proteinExistence type="inferred from homology"/>
<dbReference type="InterPro" id="IPR040605">
    <property type="entry name" value="Glyco_hydro2_dom5"/>
</dbReference>
<dbReference type="NCBIfam" id="NF041462">
    <property type="entry name" value="GalA"/>
    <property type="match status" value="1"/>
</dbReference>
<dbReference type="PANTHER" id="PTHR42732">
    <property type="entry name" value="BETA-GALACTOSIDASE"/>
    <property type="match status" value="1"/>
</dbReference>
<evidence type="ECO:0000256" key="2">
    <source>
        <dbReference type="ARBA" id="ARBA00022801"/>
    </source>
</evidence>
<dbReference type="Pfam" id="PF02836">
    <property type="entry name" value="Glyco_hydro_2_C"/>
    <property type="match status" value="2"/>
</dbReference>
<dbReference type="Pfam" id="PF16355">
    <property type="entry name" value="DUF4982"/>
    <property type="match status" value="1"/>
</dbReference>
<dbReference type="InterPro" id="IPR006101">
    <property type="entry name" value="Glyco_hydro_2"/>
</dbReference>
<name>A0A4P8XPP8_9BACL</name>
<dbReference type="Proteomes" id="UP000300879">
    <property type="component" value="Chromosome"/>
</dbReference>
<dbReference type="InterPro" id="IPR006102">
    <property type="entry name" value="Ig-like_GH2"/>
</dbReference>
<dbReference type="InterPro" id="IPR048230">
    <property type="entry name" value="GalA-like"/>
</dbReference>
<dbReference type="SUPFAM" id="SSF51445">
    <property type="entry name" value="(Trans)glycosidases"/>
    <property type="match status" value="1"/>
</dbReference>
<dbReference type="Gene3D" id="3.20.20.80">
    <property type="entry name" value="Glycosidases"/>
    <property type="match status" value="1"/>
</dbReference>
<organism evidence="9 10">
    <name type="scientific">Paenibacillus algicola</name>
    <dbReference type="NCBI Taxonomy" id="2565926"/>
    <lineage>
        <taxon>Bacteria</taxon>
        <taxon>Bacillati</taxon>
        <taxon>Bacillota</taxon>
        <taxon>Bacilli</taxon>
        <taxon>Bacillales</taxon>
        <taxon>Paenibacillaceae</taxon>
        <taxon>Paenibacillus</taxon>
    </lineage>
</organism>
<dbReference type="InterPro" id="IPR032311">
    <property type="entry name" value="DUF4982"/>
</dbReference>
<dbReference type="SUPFAM" id="SSF49303">
    <property type="entry name" value="beta-Galactosidase/glucuronidase domain"/>
    <property type="match status" value="1"/>
</dbReference>
<dbReference type="InterPro" id="IPR017853">
    <property type="entry name" value="GH"/>
</dbReference>
<feature type="domain" description="Glycoside hydrolase family 2 immunoglobulin-like beta-sandwich" evidence="4">
    <location>
        <begin position="205"/>
        <end position="311"/>
    </location>
</feature>
<dbReference type="InterPro" id="IPR006103">
    <property type="entry name" value="Glyco_hydro_2_cat"/>
</dbReference>
<dbReference type="Pfam" id="PF18565">
    <property type="entry name" value="Glyco_hydro2_C5"/>
    <property type="match status" value="1"/>
</dbReference>
<dbReference type="GO" id="GO:0004553">
    <property type="term" value="F:hydrolase activity, hydrolyzing O-glycosyl compounds"/>
    <property type="evidence" value="ECO:0007669"/>
    <property type="project" value="InterPro"/>
</dbReference>
<evidence type="ECO:0000256" key="1">
    <source>
        <dbReference type="ARBA" id="ARBA00007401"/>
    </source>
</evidence>
<dbReference type="InterPro" id="IPR013783">
    <property type="entry name" value="Ig-like_fold"/>
</dbReference>
<dbReference type="Gene3D" id="2.60.40.10">
    <property type="entry name" value="Immunoglobulins"/>
    <property type="match status" value="3"/>
</dbReference>
<evidence type="ECO:0000259" key="4">
    <source>
        <dbReference type="Pfam" id="PF00703"/>
    </source>
</evidence>